<sequence>MAQSVTKIQHRKFRLKMQSPDVSQQPQEQTARTLFFSQDHCREEGTHQLPRIYSEPIAGHSVPRIDEAKLVSRIIAFD</sequence>
<keyword evidence="2" id="KW-1185">Reference proteome</keyword>
<dbReference type="EMBL" id="AP014961">
    <property type="protein sequence ID" value="BAS94938.1"/>
    <property type="molecule type" value="Genomic_DNA"/>
</dbReference>
<organism evidence="1 2">
    <name type="scientific">Oryza sativa subsp. japonica</name>
    <name type="common">Rice</name>
    <dbReference type="NCBI Taxonomy" id="39947"/>
    <lineage>
        <taxon>Eukaryota</taxon>
        <taxon>Viridiplantae</taxon>
        <taxon>Streptophyta</taxon>
        <taxon>Embryophyta</taxon>
        <taxon>Tracheophyta</taxon>
        <taxon>Spermatophyta</taxon>
        <taxon>Magnoliopsida</taxon>
        <taxon>Liliopsida</taxon>
        <taxon>Poales</taxon>
        <taxon>Poaceae</taxon>
        <taxon>BOP clade</taxon>
        <taxon>Oryzoideae</taxon>
        <taxon>Oryzeae</taxon>
        <taxon>Oryzinae</taxon>
        <taxon>Oryza</taxon>
        <taxon>Oryza sativa</taxon>
    </lineage>
</organism>
<dbReference type="PaxDb" id="39947-A0A0P0WPM3"/>
<dbReference type="Proteomes" id="UP000059680">
    <property type="component" value="Chromosome 5"/>
</dbReference>
<dbReference type="InParanoid" id="A0A0P0WPM3"/>
<gene>
    <name evidence="1" type="ordered locus">Os05g0520801</name>
    <name evidence="1" type="ORF">OSNPB_050520801</name>
</gene>
<protein>
    <submittedName>
        <fullName evidence="1">Os05g0520801 protein</fullName>
    </submittedName>
</protein>
<reference evidence="2" key="1">
    <citation type="journal article" date="2005" name="Nature">
        <title>The map-based sequence of the rice genome.</title>
        <authorList>
            <consortium name="International rice genome sequencing project (IRGSP)"/>
            <person name="Matsumoto T."/>
            <person name="Wu J."/>
            <person name="Kanamori H."/>
            <person name="Katayose Y."/>
            <person name="Fujisawa M."/>
            <person name="Namiki N."/>
            <person name="Mizuno H."/>
            <person name="Yamamoto K."/>
            <person name="Antonio B.A."/>
            <person name="Baba T."/>
            <person name="Sakata K."/>
            <person name="Nagamura Y."/>
            <person name="Aoki H."/>
            <person name="Arikawa K."/>
            <person name="Arita K."/>
            <person name="Bito T."/>
            <person name="Chiden Y."/>
            <person name="Fujitsuka N."/>
            <person name="Fukunaka R."/>
            <person name="Hamada M."/>
            <person name="Harada C."/>
            <person name="Hayashi A."/>
            <person name="Hijishita S."/>
            <person name="Honda M."/>
            <person name="Hosokawa S."/>
            <person name="Ichikawa Y."/>
            <person name="Idonuma A."/>
            <person name="Iijima M."/>
            <person name="Ikeda M."/>
            <person name="Ikeno M."/>
            <person name="Ito K."/>
            <person name="Ito S."/>
            <person name="Ito T."/>
            <person name="Ito Y."/>
            <person name="Ito Y."/>
            <person name="Iwabuchi A."/>
            <person name="Kamiya K."/>
            <person name="Karasawa W."/>
            <person name="Kurita K."/>
            <person name="Katagiri S."/>
            <person name="Kikuta A."/>
            <person name="Kobayashi H."/>
            <person name="Kobayashi N."/>
            <person name="Machita K."/>
            <person name="Maehara T."/>
            <person name="Masukawa M."/>
            <person name="Mizubayashi T."/>
            <person name="Mukai Y."/>
            <person name="Nagasaki H."/>
            <person name="Nagata Y."/>
            <person name="Naito S."/>
            <person name="Nakashima M."/>
            <person name="Nakama Y."/>
            <person name="Nakamichi Y."/>
            <person name="Nakamura M."/>
            <person name="Meguro A."/>
            <person name="Negishi M."/>
            <person name="Ohta I."/>
            <person name="Ohta T."/>
            <person name="Okamoto M."/>
            <person name="Ono N."/>
            <person name="Saji S."/>
            <person name="Sakaguchi M."/>
            <person name="Sakai K."/>
            <person name="Shibata M."/>
            <person name="Shimokawa T."/>
            <person name="Song J."/>
            <person name="Takazaki Y."/>
            <person name="Terasawa K."/>
            <person name="Tsugane M."/>
            <person name="Tsuji K."/>
            <person name="Ueda S."/>
            <person name="Waki K."/>
            <person name="Yamagata H."/>
            <person name="Yamamoto M."/>
            <person name="Yamamoto S."/>
            <person name="Yamane H."/>
            <person name="Yoshiki S."/>
            <person name="Yoshihara R."/>
            <person name="Yukawa K."/>
            <person name="Zhong H."/>
            <person name="Yano M."/>
            <person name="Yuan Q."/>
            <person name="Ouyang S."/>
            <person name="Liu J."/>
            <person name="Jones K.M."/>
            <person name="Gansberger K."/>
            <person name="Moffat K."/>
            <person name="Hill J."/>
            <person name="Bera J."/>
            <person name="Fadrosh D."/>
            <person name="Jin S."/>
            <person name="Johri S."/>
            <person name="Kim M."/>
            <person name="Overton L."/>
            <person name="Reardon M."/>
            <person name="Tsitrin T."/>
            <person name="Vuong H."/>
            <person name="Weaver B."/>
            <person name="Ciecko A."/>
            <person name="Tallon L."/>
            <person name="Jackson J."/>
            <person name="Pai G."/>
            <person name="Aken S.V."/>
            <person name="Utterback T."/>
            <person name="Reidmuller S."/>
            <person name="Feldblyum T."/>
            <person name="Hsiao J."/>
            <person name="Zismann V."/>
            <person name="Iobst S."/>
            <person name="de Vazeille A.R."/>
            <person name="Buell C.R."/>
            <person name="Ying K."/>
            <person name="Li Y."/>
            <person name="Lu T."/>
            <person name="Huang Y."/>
            <person name="Zhao Q."/>
            <person name="Feng Q."/>
            <person name="Zhang L."/>
            <person name="Zhu J."/>
            <person name="Weng Q."/>
            <person name="Mu J."/>
            <person name="Lu Y."/>
            <person name="Fan D."/>
            <person name="Liu Y."/>
            <person name="Guan J."/>
            <person name="Zhang Y."/>
            <person name="Yu S."/>
            <person name="Liu X."/>
            <person name="Zhang Y."/>
            <person name="Hong G."/>
            <person name="Han B."/>
            <person name="Choisne N."/>
            <person name="Demange N."/>
            <person name="Orjeda G."/>
            <person name="Samain S."/>
            <person name="Cattolico L."/>
            <person name="Pelletier E."/>
            <person name="Couloux A."/>
            <person name="Segurens B."/>
            <person name="Wincker P."/>
            <person name="D'Hont A."/>
            <person name="Scarpelli C."/>
            <person name="Weissenbach J."/>
            <person name="Salanoubat M."/>
            <person name="Quetier F."/>
            <person name="Yu Y."/>
            <person name="Kim H.R."/>
            <person name="Rambo T."/>
            <person name="Currie J."/>
            <person name="Collura K."/>
            <person name="Luo M."/>
            <person name="Yang T."/>
            <person name="Ammiraju J.S.S."/>
            <person name="Engler F."/>
            <person name="Soderlund C."/>
            <person name="Wing R.A."/>
            <person name="Palmer L.E."/>
            <person name="de la Bastide M."/>
            <person name="Spiegel L."/>
            <person name="Nascimento L."/>
            <person name="Zutavern T."/>
            <person name="O'Shaughnessy A."/>
            <person name="Dike S."/>
            <person name="Dedhia N."/>
            <person name="Preston R."/>
            <person name="Balija V."/>
            <person name="McCombie W.R."/>
            <person name="Chow T."/>
            <person name="Chen H."/>
            <person name="Chung M."/>
            <person name="Chen C."/>
            <person name="Shaw J."/>
            <person name="Wu H."/>
            <person name="Hsiao K."/>
            <person name="Chao Y."/>
            <person name="Chu M."/>
            <person name="Cheng C."/>
            <person name="Hour A."/>
            <person name="Lee P."/>
            <person name="Lin S."/>
            <person name="Lin Y."/>
            <person name="Liou J."/>
            <person name="Liu S."/>
            <person name="Hsing Y."/>
            <person name="Raghuvanshi S."/>
            <person name="Mohanty A."/>
            <person name="Bharti A.K."/>
            <person name="Gaur A."/>
            <person name="Gupta V."/>
            <person name="Kumar D."/>
            <person name="Ravi V."/>
            <person name="Vij S."/>
            <person name="Kapur A."/>
            <person name="Khurana P."/>
            <person name="Khurana P."/>
            <person name="Khurana J.P."/>
            <person name="Tyagi A.K."/>
            <person name="Gaikwad K."/>
            <person name="Singh A."/>
            <person name="Dalal V."/>
            <person name="Srivastava S."/>
            <person name="Dixit A."/>
            <person name="Pal A.K."/>
            <person name="Ghazi I.A."/>
            <person name="Yadav M."/>
            <person name="Pandit A."/>
            <person name="Bhargava A."/>
            <person name="Sureshbabu K."/>
            <person name="Batra K."/>
            <person name="Sharma T.R."/>
            <person name="Mohapatra T."/>
            <person name="Singh N.K."/>
            <person name="Messing J."/>
            <person name="Nelson A.B."/>
            <person name="Fuks G."/>
            <person name="Kavchok S."/>
            <person name="Keizer G."/>
            <person name="Linton E."/>
            <person name="Llaca V."/>
            <person name="Song R."/>
            <person name="Tanyolac B."/>
            <person name="Young S."/>
            <person name="Ho-Il K."/>
            <person name="Hahn J.H."/>
            <person name="Sangsakoo G."/>
            <person name="Vanavichit A."/>
            <person name="de Mattos Luiz.A.T."/>
            <person name="Zimmer P.D."/>
            <person name="Malone G."/>
            <person name="Dellagostin O."/>
            <person name="de Oliveira A.C."/>
            <person name="Bevan M."/>
            <person name="Bancroft I."/>
            <person name="Minx P."/>
            <person name="Cordum H."/>
            <person name="Wilson R."/>
            <person name="Cheng Z."/>
            <person name="Jin W."/>
            <person name="Jiang J."/>
            <person name="Leong S.A."/>
            <person name="Iwama H."/>
            <person name="Gojobori T."/>
            <person name="Itoh T."/>
            <person name="Niimura Y."/>
            <person name="Fujii Y."/>
            <person name="Habara T."/>
            <person name="Sakai H."/>
            <person name="Sato Y."/>
            <person name="Wilson G."/>
            <person name="Kumar K."/>
            <person name="McCouch S."/>
            <person name="Juretic N."/>
            <person name="Hoen D."/>
            <person name="Wright S."/>
            <person name="Bruskiewich R."/>
            <person name="Bureau T."/>
            <person name="Miyao A."/>
            <person name="Hirochika H."/>
            <person name="Nishikawa T."/>
            <person name="Kadowaki K."/>
            <person name="Sugiura M."/>
            <person name="Burr B."/>
            <person name="Sasaki T."/>
        </authorList>
    </citation>
    <scope>NUCLEOTIDE SEQUENCE [LARGE SCALE GENOMIC DNA]</scope>
    <source>
        <strain evidence="2">cv. Nipponbare</strain>
    </source>
</reference>
<dbReference type="AlphaFoldDB" id="A0A0P0WPM3"/>
<reference evidence="1 2" key="3">
    <citation type="journal article" date="2013" name="Rice">
        <title>Improvement of the Oryza sativa Nipponbare reference genome using next generation sequence and optical map data.</title>
        <authorList>
            <person name="Kawahara Y."/>
            <person name="de la Bastide M."/>
            <person name="Hamilton J.P."/>
            <person name="Kanamori H."/>
            <person name="McCombie W.R."/>
            <person name="Ouyang S."/>
            <person name="Schwartz D.C."/>
            <person name="Tanaka T."/>
            <person name="Wu J."/>
            <person name="Zhou S."/>
            <person name="Childs K.L."/>
            <person name="Davidson R.M."/>
            <person name="Lin H."/>
            <person name="Quesada-Ocampo L."/>
            <person name="Vaillancourt B."/>
            <person name="Sakai H."/>
            <person name="Lee S.S."/>
            <person name="Kim J."/>
            <person name="Numa H."/>
            <person name="Itoh T."/>
            <person name="Buell C.R."/>
            <person name="Matsumoto T."/>
        </authorList>
    </citation>
    <scope>NUCLEOTIDE SEQUENCE [LARGE SCALE GENOMIC DNA]</scope>
    <source>
        <strain evidence="2">cv. Nipponbare</strain>
    </source>
</reference>
<name>A0A0P0WPM3_ORYSJ</name>
<accession>A0A0P0WPM3</accession>
<reference evidence="1 2" key="2">
    <citation type="journal article" date="2013" name="Plant Cell Physiol.">
        <title>Rice Annotation Project Database (RAP-DB): an integrative and interactive database for rice genomics.</title>
        <authorList>
            <person name="Sakai H."/>
            <person name="Lee S.S."/>
            <person name="Tanaka T."/>
            <person name="Numa H."/>
            <person name="Kim J."/>
            <person name="Kawahara Y."/>
            <person name="Wakimoto H."/>
            <person name="Yang C.C."/>
            <person name="Iwamoto M."/>
            <person name="Abe T."/>
            <person name="Yamada Y."/>
            <person name="Muto A."/>
            <person name="Inokuchi H."/>
            <person name="Ikemura T."/>
            <person name="Matsumoto T."/>
            <person name="Sasaki T."/>
            <person name="Itoh T."/>
        </authorList>
    </citation>
    <scope>NUCLEOTIDE SEQUENCE [LARGE SCALE GENOMIC DNA]</scope>
    <source>
        <strain evidence="2">cv. Nipponbare</strain>
    </source>
</reference>
<evidence type="ECO:0000313" key="2">
    <source>
        <dbReference type="Proteomes" id="UP000059680"/>
    </source>
</evidence>
<proteinExistence type="predicted"/>
<evidence type="ECO:0000313" key="1">
    <source>
        <dbReference type="EMBL" id="BAS94938.1"/>
    </source>
</evidence>